<dbReference type="Proteomes" id="UP001596160">
    <property type="component" value="Unassembled WGS sequence"/>
</dbReference>
<dbReference type="EMBL" id="JBHSKP010000040">
    <property type="protein sequence ID" value="MFC5156735.1"/>
    <property type="molecule type" value="Genomic_DNA"/>
</dbReference>
<evidence type="ECO:0000313" key="2">
    <source>
        <dbReference type="Proteomes" id="UP001596160"/>
    </source>
</evidence>
<gene>
    <name evidence="1" type="ORF">ACFPRH_33970</name>
</gene>
<accession>A0ABW0AVA3</accession>
<evidence type="ECO:0000313" key="1">
    <source>
        <dbReference type="EMBL" id="MFC5156735.1"/>
    </source>
</evidence>
<keyword evidence="2" id="KW-1185">Reference proteome</keyword>
<dbReference type="RefSeq" id="WP_344485887.1">
    <property type="nucleotide sequence ID" value="NZ_BAAASB010000032.1"/>
</dbReference>
<proteinExistence type="predicted"/>
<reference evidence="2" key="1">
    <citation type="journal article" date="2019" name="Int. J. Syst. Evol. Microbiol.">
        <title>The Global Catalogue of Microorganisms (GCM) 10K type strain sequencing project: providing services to taxonomists for standard genome sequencing and annotation.</title>
        <authorList>
            <consortium name="The Broad Institute Genomics Platform"/>
            <consortium name="The Broad Institute Genome Sequencing Center for Infectious Disease"/>
            <person name="Wu L."/>
            <person name="Ma J."/>
        </authorList>
    </citation>
    <scope>NUCLEOTIDE SEQUENCE [LARGE SCALE GENOMIC DNA]</scope>
    <source>
        <strain evidence="2">PCU 266</strain>
    </source>
</reference>
<comment type="caution">
    <text evidence="1">The sequence shown here is derived from an EMBL/GenBank/DDBJ whole genome shotgun (WGS) entry which is preliminary data.</text>
</comment>
<evidence type="ECO:0008006" key="3">
    <source>
        <dbReference type="Google" id="ProtNLM"/>
    </source>
</evidence>
<name>A0ABW0AVA3_9ACTN</name>
<sequence length="102" mass="11314">MLLVLFARTRVAVDSRRGLTVSVARLPIRRISLDRIVAVRSGYARLADLGGFGYRVMPGRQALSLRAGDALWLELTSGREFVVTVDDAETAARLLTELSERR</sequence>
<organism evidence="1 2">
    <name type="scientific">Streptomyces amakusaensis</name>
    <dbReference type="NCBI Taxonomy" id="67271"/>
    <lineage>
        <taxon>Bacteria</taxon>
        <taxon>Bacillati</taxon>
        <taxon>Actinomycetota</taxon>
        <taxon>Actinomycetes</taxon>
        <taxon>Kitasatosporales</taxon>
        <taxon>Streptomycetaceae</taxon>
        <taxon>Streptomyces</taxon>
    </lineage>
</organism>
<protein>
    <recommendedName>
        <fullName evidence="3">Bacterial Pleckstrin homology domain-containing protein</fullName>
    </recommendedName>
</protein>